<sequence length="90" mass="9057">MSLRIAGFTVAVALAAVGFMPPGPASASEAGHRRQIPVSGTGSDESRTAAQAPAGEAGTSAWCRRSGQGDGERVAPKSGQWSGRSAYGHC</sequence>
<dbReference type="EMBL" id="JACHJD010000013">
    <property type="protein sequence ID" value="MBB5107464.1"/>
    <property type="molecule type" value="Genomic_DNA"/>
</dbReference>
<reference evidence="3 6" key="2">
    <citation type="submission" date="2020-08" db="EMBL/GenBank/DDBJ databases">
        <title>Genomic Encyclopedia of Type Strains, Phase III (KMG-III): the genomes of soil and plant-associated and newly described type strains.</title>
        <authorList>
            <person name="Whitman W."/>
        </authorList>
    </citation>
    <scope>NUCLEOTIDE SEQUENCE [LARGE SCALE GENOMIC DNA]</scope>
    <source>
        <strain evidence="3 6">CECT 3146</strain>
    </source>
</reference>
<dbReference type="EMBL" id="CP023690">
    <property type="protein sequence ID" value="QEV57765.1"/>
    <property type="molecule type" value="Genomic_DNA"/>
</dbReference>
<dbReference type="Proteomes" id="UP000549009">
    <property type="component" value="Unassembled WGS sequence"/>
</dbReference>
<protein>
    <submittedName>
        <fullName evidence="4">Uncharacterized protein</fullName>
    </submittedName>
</protein>
<reference evidence="4 5" key="1">
    <citation type="submission" date="2017-09" db="EMBL/GenBank/DDBJ databases">
        <authorList>
            <person name="Lee N."/>
            <person name="Cho B.-K."/>
        </authorList>
    </citation>
    <scope>NUCLEOTIDE SEQUENCE [LARGE SCALE GENOMIC DNA]</scope>
    <source>
        <strain evidence="4 5">ATCC 27465</strain>
    </source>
</reference>
<feature type="signal peptide" evidence="2">
    <location>
        <begin position="1"/>
        <end position="27"/>
    </location>
</feature>
<dbReference type="Proteomes" id="UP000326505">
    <property type="component" value="Chromosome"/>
</dbReference>
<dbReference type="KEGG" id="sspb:CP982_02765"/>
<evidence type="ECO:0000313" key="4">
    <source>
        <dbReference type="EMBL" id="QEV57765.1"/>
    </source>
</evidence>
<proteinExistence type="predicted"/>
<gene>
    <name evidence="4" type="ORF">CP982_02765</name>
    <name evidence="3" type="ORF">FHS40_006581</name>
</gene>
<dbReference type="RefSeq" id="WP_150508971.1">
    <property type="nucleotide sequence ID" value="NZ_BMSQ01000013.1"/>
</dbReference>
<name>A0A5P2X3N7_STRST</name>
<organism evidence="4 5">
    <name type="scientific">Streptomyces spectabilis</name>
    <dbReference type="NCBI Taxonomy" id="68270"/>
    <lineage>
        <taxon>Bacteria</taxon>
        <taxon>Bacillati</taxon>
        <taxon>Actinomycetota</taxon>
        <taxon>Actinomycetes</taxon>
        <taxon>Kitasatosporales</taxon>
        <taxon>Streptomycetaceae</taxon>
        <taxon>Streptomyces</taxon>
    </lineage>
</organism>
<evidence type="ECO:0000256" key="2">
    <source>
        <dbReference type="SAM" id="SignalP"/>
    </source>
</evidence>
<keyword evidence="6" id="KW-1185">Reference proteome</keyword>
<feature type="region of interest" description="Disordered" evidence="1">
    <location>
        <begin position="21"/>
        <end position="90"/>
    </location>
</feature>
<feature type="chain" id="PRO_5044623067" evidence="2">
    <location>
        <begin position="28"/>
        <end position="90"/>
    </location>
</feature>
<dbReference type="AlphaFoldDB" id="A0A5P2X3N7"/>
<keyword evidence="2" id="KW-0732">Signal</keyword>
<accession>A0A5P2X3N7</accession>
<evidence type="ECO:0000256" key="1">
    <source>
        <dbReference type="SAM" id="MobiDB-lite"/>
    </source>
</evidence>
<evidence type="ECO:0000313" key="5">
    <source>
        <dbReference type="Proteomes" id="UP000326505"/>
    </source>
</evidence>
<evidence type="ECO:0000313" key="3">
    <source>
        <dbReference type="EMBL" id="MBB5107464.1"/>
    </source>
</evidence>
<evidence type="ECO:0000313" key="6">
    <source>
        <dbReference type="Proteomes" id="UP000549009"/>
    </source>
</evidence>